<sequence length="228" mass="26531">MEEVFSPMKVMQFPQHREWDCTITLKSGSVPPRCRVHPLSQEEDRIMAQYIKEALQQGYIHPSTSAASASVFFLKKKDGGLRPCMDYRGLNRLLVEYPYPLPLVPAALEQLRGAQWFTKLDLHSAYNLIRIREGHEWKTTFSTSSRHYKYLVLPYGVVTAPSVFQAYINEVLREFLGISVVPYIDDILIYSPSWDQHVHDIRAVLGTLLQNHLYYKLEKYMKVLEFFA</sequence>
<dbReference type="PANTHER" id="PTHR24559:SF440">
    <property type="entry name" value="RIBONUCLEASE H"/>
    <property type="match status" value="1"/>
</dbReference>
<comment type="similarity">
    <text evidence="1">Belongs to the beta type-B retroviral polymerase family. HERV class-II K(HML-2) pol subfamily.</text>
</comment>
<proteinExistence type="inferred from homology"/>
<organism evidence="4 5">
    <name type="scientific">Electrophorus voltai</name>
    <dbReference type="NCBI Taxonomy" id="2609070"/>
    <lineage>
        <taxon>Eukaryota</taxon>
        <taxon>Metazoa</taxon>
        <taxon>Chordata</taxon>
        <taxon>Craniata</taxon>
        <taxon>Vertebrata</taxon>
        <taxon>Euteleostomi</taxon>
        <taxon>Actinopterygii</taxon>
        <taxon>Neopterygii</taxon>
        <taxon>Teleostei</taxon>
        <taxon>Ostariophysi</taxon>
        <taxon>Gymnotiformes</taxon>
        <taxon>Gymnotoidei</taxon>
        <taxon>Gymnotidae</taxon>
        <taxon>Electrophorus</taxon>
    </lineage>
</organism>
<dbReference type="InterPro" id="IPR043128">
    <property type="entry name" value="Rev_trsase/Diguanyl_cyclase"/>
</dbReference>
<comment type="caution">
    <text evidence="4">The sequence shown here is derived from an EMBL/GenBank/DDBJ whole genome shotgun (WGS) entry which is preliminary data.</text>
</comment>
<dbReference type="EMBL" id="JAROKS010000006">
    <property type="protein sequence ID" value="KAK1802658.1"/>
    <property type="molecule type" value="Genomic_DNA"/>
</dbReference>
<dbReference type="Pfam" id="PF00078">
    <property type="entry name" value="RVT_1"/>
    <property type="match status" value="1"/>
</dbReference>
<dbReference type="CDD" id="cd01647">
    <property type="entry name" value="RT_LTR"/>
    <property type="match status" value="1"/>
</dbReference>
<dbReference type="PROSITE" id="PS50878">
    <property type="entry name" value="RT_POL"/>
    <property type="match status" value="1"/>
</dbReference>
<protein>
    <recommendedName>
        <fullName evidence="2">ribonuclease H</fullName>
        <ecNumber evidence="2">3.1.26.4</ecNumber>
    </recommendedName>
</protein>
<evidence type="ECO:0000259" key="3">
    <source>
        <dbReference type="PROSITE" id="PS50878"/>
    </source>
</evidence>
<evidence type="ECO:0000256" key="1">
    <source>
        <dbReference type="ARBA" id="ARBA00010879"/>
    </source>
</evidence>
<dbReference type="InterPro" id="IPR053134">
    <property type="entry name" value="RNA-dir_DNA_polymerase"/>
</dbReference>
<evidence type="ECO:0000256" key="2">
    <source>
        <dbReference type="ARBA" id="ARBA00012180"/>
    </source>
</evidence>
<dbReference type="SUPFAM" id="SSF56672">
    <property type="entry name" value="DNA/RNA polymerases"/>
    <property type="match status" value="1"/>
</dbReference>
<dbReference type="InterPro" id="IPR043502">
    <property type="entry name" value="DNA/RNA_pol_sf"/>
</dbReference>
<dbReference type="Proteomes" id="UP001239994">
    <property type="component" value="Unassembled WGS sequence"/>
</dbReference>
<dbReference type="GO" id="GO:0004523">
    <property type="term" value="F:RNA-DNA hybrid ribonuclease activity"/>
    <property type="evidence" value="ECO:0007669"/>
    <property type="project" value="UniProtKB-EC"/>
</dbReference>
<dbReference type="AlphaFoldDB" id="A0AAD8ZR04"/>
<reference evidence="4" key="1">
    <citation type="submission" date="2023-03" db="EMBL/GenBank/DDBJ databases">
        <title>Electrophorus voltai genome.</title>
        <authorList>
            <person name="Bian C."/>
        </authorList>
    </citation>
    <scope>NUCLEOTIDE SEQUENCE</scope>
    <source>
        <strain evidence="4">CB-2022</strain>
        <tissue evidence="4">Muscle</tissue>
    </source>
</reference>
<feature type="domain" description="Reverse transcriptase" evidence="3">
    <location>
        <begin position="55"/>
        <end position="228"/>
    </location>
</feature>
<keyword evidence="5" id="KW-1185">Reference proteome</keyword>
<dbReference type="Gene3D" id="3.30.70.270">
    <property type="match status" value="1"/>
</dbReference>
<evidence type="ECO:0000313" key="5">
    <source>
        <dbReference type="Proteomes" id="UP001239994"/>
    </source>
</evidence>
<dbReference type="Gene3D" id="3.10.10.10">
    <property type="entry name" value="HIV Type 1 Reverse Transcriptase, subunit A, domain 1"/>
    <property type="match status" value="1"/>
</dbReference>
<accession>A0AAD8ZR04</accession>
<dbReference type="EC" id="3.1.26.4" evidence="2"/>
<dbReference type="InterPro" id="IPR000477">
    <property type="entry name" value="RT_dom"/>
</dbReference>
<gene>
    <name evidence="4" type="ORF">P4O66_004174</name>
</gene>
<name>A0AAD8ZR04_9TELE</name>
<evidence type="ECO:0000313" key="4">
    <source>
        <dbReference type="EMBL" id="KAK1802658.1"/>
    </source>
</evidence>
<dbReference type="PANTHER" id="PTHR24559">
    <property type="entry name" value="TRANSPOSON TY3-I GAG-POL POLYPROTEIN"/>
    <property type="match status" value="1"/>
</dbReference>